<organism evidence="2 3">
    <name type="scientific">Mycena maculata</name>
    <dbReference type="NCBI Taxonomy" id="230809"/>
    <lineage>
        <taxon>Eukaryota</taxon>
        <taxon>Fungi</taxon>
        <taxon>Dikarya</taxon>
        <taxon>Basidiomycota</taxon>
        <taxon>Agaricomycotina</taxon>
        <taxon>Agaricomycetes</taxon>
        <taxon>Agaricomycetidae</taxon>
        <taxon>Agaricales</taxon>
        <taxon>Marasmiineae</taxon>
        <taxon>Mycenaceae</taxon>
        <taxon>Mycena</taxon>
    </lineage>
</organism>
<evidence type="ECO:0000313" key="3">
    <source>
        <dbReference type="Proteomes" id="UP001215280"/>
    </source>
</evidence>
<sequence length="226" mass="24342">MWSSGGDSGQRRVVPSSAVVEYRYEQELSLCVRLTGSSYMIAETTPGQPSQTISPHTKRRQPGDREAARFRTRRPRPEGSKISSVHVGEDPADRIYIDRTRGGCGCSRGCCSHKSDFSLVCQRTSLRARACSQTHHPWPLRFAECTYGTSSSAPPLLCVPELIPIPIPAGGAARDRGAGGAVSAIRGRSTGRADIQDEAVPSGARDRRGMRMVTMRTAPSATSASP</sequence>
<feature type="region of interest" description="Disordered" evidence="1">
    <location>
        <begin position="171"/>
        <end position="226"/>
    </location>
</feature>
<evidence type="ECO:0000313" key="2">
    <source>
        <dbReference type="EMBL" id="KAJ7717908.1"/>
    </source>
</evidence>
<comment type="caution">
    <text evidence="2">The sequence shown here is derived from an EMBL/GenBank/DDBJ whole genome shotgun (WGS) entry which is preliminary data.</text>
</comment>
<protein>
    <submittedName>
        <fullName evidence="2">Uncharacterized protein</fullName>
    </submittedName>
</protein>
<feature type="region of interest" description="Disordered" evidence="1">
    <location>
        <begin position="43"/>
        <end position="85"/>
    </location>
</feature>
<feature type="compositionally biased region" description="Polar residues" evidence="1">
    <location>
        <begin position="45"/>
        <end position="55"/>
    </location>
</feature>
<dbReference type="EMBL" id="JARJLG010000312">
    <property type="protein sequence ID" value="KAJ7717908.1"/>
    <property type="molecule type" value="Genomic_DNA"/>
</dbReference>
<evidence type="ECO:0000256" key="1">
    <source>
        <dbReference type="SAM" id="MobiDB-lite"/>
    </source>
</evidence>
<dbReference type="Proteomes" id="UP001215280">
    <property type="component" value="Unassembled WGS sequence"/>
</dbReference>
<feature type="compositionally biased region" description="Basic and acidic residues" evidence="1">
    <location>
        <begin position="61"/>
        <end position="79"/>
    </location>
</feature>
<dbReference type="AlphaFoldDB" id="A0AAD7HDT3"/>
<name>A0AAD7HDT3_9AGAR</name>
<keyword evidence="3" id="KW-1185">Reference proteome</keyword>
<accession>A0AAD7HDT3</accession>
<proteinExistence type="predicted"/>
<feature type="compositionally biased region" description="Polar residues" evidence="1">
    <location>
        <begin position="217"/>
        <end position="226"/>
    </location>
</feature>
<gene>
    <name evidence="2" type="ORF">DFH07DRAFT_338753</name>
</gene>
<reference evidence="2" key="1">
    <citation type="submission" date="2023-03" db="EMBL/GenBank/DDBJ databases">
        <title>Massive genome expansion in bonnet fungi (Mycena s.s.) driven by repeated elements and novel gene families across ecological guilds.</title>
        <authorList>
            <consortium name="Lawrence Berkeley National Laboratory"/>
            <person name="Harder C.B."/>
            <person name="Miyauchi S."/>
            <person name="Viragh M."/>
            <person name="Kuo A."/>
            <person name="Thoen E."/>
            <person name="Andreopoulos B."/>
            <person name="Lu D."/>
            <person name="Skrede I."/>
            <person name="Drula E."/>
            <person name="Henrissat B."/>
            <person name="Morin E."/>
            <person name="Kohler A."/>
            <person name="Barry K."/>
            <person name="LaButti K."/>
            <person name="Morin E."/>
            <person name="Salamov A."/>
            <person name="Lipzen A."/>
            <person name="Mereny Z."/>
            <person name="Hegedus B."/>
            <person name="Baldrian P."/>
            <person name="Stursova M."/>
            <person name="Weitz H."/>
            <person name="Taylor A."/>
            <person name="Grigoriev I.V."/>
            <person name="Nagy L.G."/>
            <person name="Martin F."/>
            <person name="Kauserud H."/>
        </authorList>
    </citation>
    <scope>NUCLEOTIDE SEQUENCE</scope>
    <source>
        <strain evidence="2">CBHHK188m</strain>
    </source>
</reference>